<organism evidence="3 4">
    <name type="scientific">Triplophysa tibetana</name>
    <dbReference type="NCBI Taxonomy" id="1572043"/>
    <lineage>
        <taxon>Eukaryota</taxon>
        <taxon>Metazoa</taxon>
        <taxon>Chordata</taxon>
        <taxon>Craniata</taxon>
        <taxon>Vertebrata</taxon>
        <taxon>Euteleostomi</taxon>
        <taxon>Actinopterygii</taxon>
        <taxon>Neopterygii</taxon>
        <taxon>Teleostei</taxon>
        <taxon>Ostariophysi</taxon>
        <taxon>Cypriniformes</taxon>
        <taxon>Nemacheilidae</taxon>
        <taxon>Triplophysa</taxon>
    </lineage>
</organism>
<evidence type="ECO:0000259" key="2">
    <source>
        <dbReference type="PROSITE" id="PS50041"/>
    </source>
</evidence>
<feature type="domain" description="C-type lectin" evidence="2">
    <location>
        <begin position="1"/>
        <end position="101"/>
    </location>
</feature>
<keyword evidence="4" id="KW-1185">Reference proteome</keyword>
<dbReference type="InterPro" id="IPR016186">
    <property type="entry name" value="C-type_lectin-like/link_sf"/>
</dbReference>
<dbReference type="Proteomes" id="UP000324632">
    <property type="component" value="Chromosome 5"/>
</dbReference>
<protein>
    <recommendedName>
        <fullName evidence="2">C-type lectin domain-containing protein</fullName>
    </recommendedName>
</protein>
<dbReference type="AlphaFoldDB" id="A0A5A9PLE7"/>
<dbReference type="SUPFAM" id="SSF56436">
    <property type="entry name" value="C-type lectin-like"/>
    <property type="match status" value="2"/>
</dbReference>
<evidence type="ECO:0000313" key="3">
    <source>
        <dbReference type="EMBL" id="KAA0721557.1"/>
    </source>
</evidence>
<name>A0A5A9PLE7_9TELE</name>
<dbReference type="SMART" id="SM00034">
    <property type="entry name" value="CLECT"/>
    <property type="match status" value="1"/>
</dbReference>
<proteinExistence type="predicted"/>
<evidence type="ECO:0000313" key="4">
    <source>
        <dbReference type="Proteomes" id="UP000324632"/>
    </source>
</evidence>
<accession>A0A5A9PLE7</accession>
<gene>
    <name evidence="3" type="ORF">E1301_Tti019447</name>
</gene>
<evidence type="ECO:0000256" key="1">
    <source>
        <dbReference type="ARBA" id="ARBA00023157"/>
    </source>
</evidence>
<keyword evidence="1" id="KW-1015">Disulfide bond</keyword>
<dbReference type="EMBL" id="SOYY01000005">
    <property type="protein sequence ID" value="KAA0721557.1"/>
    <property type="molecule type" value="Genomic_DNA"/>
</dbReference>
<dbReference type="InterPro" id="IPR018378">
    <property type="entry name" value="C-type_lectin_CS"/>
</dbReference>
<dbReference type="InterPro" id="IPR001304">
    <property type="entry name" value="C-type_lectin-like"/>
</dbReference>
<dbReference type="InterPro" id="IPR016187">
    <property type="entry name" value="CTDL_fold"/>
</dbReference>
<sequence>MKKTWTEAQIYCKTINYTDLATVNNINDMKQLKNTVKNNKNFWIGLKNTGVYKWKWSLGDPVNYTNWEPGATNDRHDCAVMMRNGKWHHQKCNERSQFICYNGFCTEIINVQGQWNDAGCSKYKPFLCQEVIPQDSNSSMSETTPADNGTQKNLSEADEKLQSKQVFEAASKVGMLDGSQPNSKIELIRAWGNNKNVKVETVNFPKPSPMRADVVTGIEQLKWNKLPGPDFAMTADLL</sequence>
<reference evidence="3 4" key="1">
    <citation type="journal article" date="2019" name="Mol. Ecol. Resour.">
        <title>Chromosome-level genome assembly of Triplophysa tibetana, a fish adapted to the harsh high-altitude environment of the Tibetan Plateau.</title>
        <authorList>
            <person name="Yang X."/>
            <person name="Liu H."/>
            <person name="Ma Z."/>
            <person name="Zou Y."/>
            <person name="Zou M."/>
            <person name="Mao Y."/>
            <person name="Li X."/>
            <person name="Wang H."/>
            <person name="Chen T."/>
            <person name="Wang W."/>
            <person name="Yang R."/>
        </authorList>
    </citation>
    <scope>NUCLEOTIDE SEQUENCE [LARGE SCALE GENOMIC DNA]</scope>
    <source>
        <strain evidence="3">TTIB1903HZAU</strain>
        <tissue evidence="3">Muscle</tissue>
    </source>
</reference>
<dbReference type="PROSITE" id="PS00615">
    <property type="entry name" value="C_TYPE_LECTIN_1"/>
    <property type="match status" value="1"/>
</dbReference>
<dbReference type="PANTHER" id="PTHR45784:SF3">
    <property type="entry name" value="C-TYPE LECTIN DOMAIN FAMILY 4 MEMBER K-LIKE-RELATED"/>
    <property type="match status" value="1"/>
</dbReference>
<dbReference type="PROSITE" id="PS50041">
    <property type="entry name" value="C_TYPE_LECTIN_2"/>
    <property type="match status" value="1"/>
</dbReference>
<dbReference type="Gene3D" id="3.10.100.10">
    <property type="entry name" value="Mannose-Binding Protein A, subunit A"/>
    <property type="match status" value="1"/>
</dbReference>
<dbReference type="Pfam" id="PF00059">
    <property type="entry name" value="Lectin_C"/>
    <property type="match status" value="1"/>
</dbReference>
<dbReference type="PANTHER" id="PTHR45784">
    <property type="entry name" value="C-TYPE LECTIN DOMAIN FAMILY 20 MEMBER A-RELATED"/>
    <property type="match status" value="1"/>
</dbReference>
<comment type="caution">
    <text evidence="3">The sequence shown here is derived from an EMBL/GenBank/DDBJ whole genome shotgun (WGS) entry which is preliminary data.</text>
</comment>